<dbReference type="AlphaFoldDB" id="A0A0R1YRP9"/>
<proteinExistence type="predicted"/>
<organism evidence="2 3">
    <name type="scientific">Lentilactobacillus parafarraginis DSM 18390 = JCM 14109</name>
    <dbReference type="NCBI Taxonomy" id="1423786"/>
    <lineage>
        <taxon>Bacteria</taxon>
        <taxon>Bacillati</taxon>
        <taxon>Bacillota</taxon>
        <taxon>Bacilli</taxon>
        <taxon>Lactobacillales</taxon>
        <taxon>Lactobacillaceae</taxon>
        <taxon>Lentilactobacillus</taxon>
    </lineage>
</organism>
<feature type="domain" description="HTH cro/C1-type" evidence="1">
    <location>
        <begin position="8"/>
        <end position="61"/>
    </location>
</feature>
<dbReference type="SMART" id="SM00530">
    <property type="entry name" value="HTH_XRE"/>
    <property type="match status" value="1"/>
</dbReference>
<dbReference type="EMBL" id="AZFZ01000006">
    <property type="protein sequence ID" value="KRM45063.1"/>
    <property type="molecule type" value="Genomic_DNA"/>
</dbReference>
<dbReference type="PROSITE" id="PS50943">
    <property type="entry name" value="HTH_CROC1"/>
    <property type="match status" value="1"/>
</dbReference>
<dbReference type="InterPro" id="IPR001387">
    <property type="entry name" value="Cro/C1-type_HTH"/>
</dbReference>
<evidence type="ECO:0000313" key="3">
    <source>
        <dbReference type="Proteomes" id="UP000051010"/>
    </source>
</evidence>
<protein>
    <submittedName>
        <fullName evidence="2">Transcriptional activator, Rgg GadR MutR family domain protein</fullName>
    </submittedName>
</protein>
<dbReference type="Proteomes" id="UP000051010">
    <property type="component" value="Unassembled WGS sequence"/>
</dbReference>
<comment type="caution">
    <text evidence="2">The sequence shown here is derived from an EMBL/GenBank/DDBJ whole genome shotgun (WGS) entry which is preliminary data.</text>
</comment>
<dbReference type="PATRIC" id="fig|1423786.4.peg.2500"/>
<dbReference type="InterPro" id="IPR010982">
    <property type="entry name" value="Lambda_DNA-bd_dom_sf"/>
</dbReference>
<evidence type="ECO:0000259" key="1">
    <source>
        <dbReference type="PROSITE" id="PS50943"/>
    </source>
</evidence>
<name>A0A0R1YRP9_9LACO</name>
<dbReference type="PANTHER" id="PTHR37038">
    <property type="entry name" value="TRANSCRIPTIONAL REGULATOR-RELATED"/>
    <property type="match status" value="1"/>
</dbReference>
<accession>A0A0R1YRP9</accession>
<evidence type="ECO:0000313" key="2">
    <source>
        <dbReference type="EMBL" id="KRM45063.1"/>
    </source>
</evidence>
<reference evidence="2 3" key="1">
    <citation type="journal article" date="2015" name="Genome Announc.">
        <title>Expanding the biotechnology potential of lactobacilli through comparative genomics of 213 strains and associated genera.</title>
        <authorList>
            <person name="Sun Z."/>
            <person name="Harris H.M."/>
            <person name="McCann A."/>
            <person name="Guo C."/>
            <person name="Argimon S."/>
            <person name="Zhang W."/>
            <person name="Yang X."/>
            <person name="Jeffery I.B."/>
            <person name="Cooney J.C."/>
            <person name="Kagawa T.F."/>
            <person name="Liu W."/>
            <person name="Song Y."/>
            <person name="Salvetti E."/>
            <person name="Wrobel A."/>
            <person name="Rasinkangas P."/>
            <person name="Parkhill J."/>
            <person name="Rea M.C."/>
            <person name="O'Sullivan O."/>
            <person name="Ritari J."/>
            <person name="Douillard F.P."/>
            <person name="Paul Ross R."/>
            <person name="Yang R."/>
            <person name="Briner A.E."/>
            <person name="Felis G.E."/>
            <person name="de Vos W.M."/>
            <person name="Barrangou R."/>
            <person name="Klaenhammer T.R."/>
            <person name="Caufield P.W."/>
            <person name="Cui Y."/>
            <person name="Zhang H."/>
            <person name="O'Toole P.W."/>
        </authorList>
    </citation>
    <scope>NUCLEOTIDE SEQUENCE [LARGE SCALE GENOMIC DNA]</scope>
    <source>
        <strain evidence="2 3">DSM 18390</strain>
    </source>
</reference>
<dbReference type="InterPro" id="IPR011990">
    <property type="entry name" value="TPR-like_helical_dom_sf"/>
</dbReference>
<gene>
    <name evidence="2" type="ORF">FD47_GL002382</name>
</gene>
<dbReference type="InterPro" id="IPR053163">
    <property type="entry name" value="HTH-type_regulator_Rgg"/>
</dbReference>
<sequence>MKSIGETVKTIRKIKGYTQSEVYSGIMSRSFGHRFESGENDISATKLFQILDNLSISADEFRFIQNNYQQYTYQAVLQTLMAAYDSHDLQIMGKIIGDYKNSPELNLRSVSAIGEILLETYHSKTFRVTSDIQVLWDQLFLAKAWTIQEIKIAEILLPIAVSLDRQAMIPTIVARYEENCQRYISETSDPFRISDQLAEVDLTLIQIYLNLKDYARARGLRSKVMALKPAFLTWQGRFTQQLVILIWHLYFGSEDEAAKISDALTGIESLYSPVIDHNIFAIIKIRQKLAKQYRSGHSA</sequence>
<dbReference type="RefSeq" id="WP_054732795.1">
    <property type="nucleotide sequence ID" value="NZ_AZFZ01000006.1"/>
</dbReference>
<dbReference type="GO" id="GO:0003677">
    <property type="term" value="F:DNA binding"/>
    <property type="evidence" value="ECO:0007669"/>
    <property type="project" value="InterPro"/>
</dbReference>
<dbReference type="SUPFAM" id="SSF47413">
    <property type="entry name" value="lambda repressor-like DNA-binding domains"/>
    <property type="match status" value="1"/>
</dbReference>
<dbReference type="CDD" id="cd00093">
    <property type="entry name" value="HTH_XRE"/>
    <property type="match status" value="1"/>
</dbReference>
<dbReference type="Gene3D" id="1.25.40.10">
    <property type="entry name" value="Tetratricopeptide repeat domain"/>
    <property type="match status" value="1"/>
</dbReference>